<evidence type="ECO:0000313" key="2">
    <source>
        <dbReference type="EMBL" id="CAB4682938.1"/>
    </source>
</evidence>
<gene>
    <name evidence="2" type="ORF">UFOPK2366_00327</name>
</gene>
<sequence length="496" mass="52635">MSAVGDQCSVNAATHRYNVAAAALTIVVAFGLLLTWSLGIGRYGGPDEPAHVLRSASVAAGELVGTEVPALAPGFRGVTVPGALATGDPACFRHDAEASPMCAQATEAAGTRRAATSAGTYPPLYYALVGLPVRALGHAGESQWYRIVATLWCALALAIAMLRARRLPMNVVVLAAVPPAAWFVFGVVNPNAAEIALALVAWVSVVRLRYASAGGASPTALLWVSVPMALAIAMRPIAVLPFGAMAVVMWIDRRTRRAEVLRTSWASASAVFAAPAIAAASVLVWNWYSHVALRDARAAAHVSRWQSAKHSMRGILGNARELVASLGWREFSAPVVVQMCWWIIVAIASYALVRRGVRGVGSWLVVVTFGLFSPVAFETIFAQRIGFIWQGRYSIAIAIGLVVLAGDSGFARSQRPHRIRAVLVALTWVIEVGAFWYTLRRYTVGVNGSWLFRDAAWQPGVAPMALVALNAVLIGGLLLMQQSQSWGAVAGPVSAP</sequence>
<dbReference type="InterPro" id="IPR018674">
    <property type="entry name" value="DUF2142_membrane"/>
</dbReference>
<evidence type="ECO:0000256" key="1">
    <source>
        <dbReference type="SAM" id="Phobius"/>
    </source>
</evidence>
<feature type="transmembrane region" description="Helical" evidence="1">
    <location>
        <begin position="459"/>
        <end position="479"/>
    </location>
</feature>
<feature type="transmembrane region" description="Helical" evidence="1">
    <location>
        <begin position="168"/>
        <end position="188"/>
    </location>
</feature>
<feature type="transmembrane region" description="Helical" evidence="1">
    <location>
        <begin position="387"/>
        <end position="407"/>
    </location>
</feature>
<proteinExistence type="predicted"/>
<reference evidence="2" key="1">
    <citation type="submission" date="2020-05" db="EMBL/GenBank/DDBJ databases">
        <authorList>
            <person name="Chiriac C."/>
            <person name="Salcher M."/>
            <person name="Ghai R."/>
            <person name="Kavagutti S V."/>
        </authorList>
    </citation>
    <scope>NUCLEOTIDE SEQUENCE</scope>
</reference>
<keyword evidence="1" id="KW-1133">Transmembrane helix</keyword>
<feature type="transmembrane region" description="Helical" evidence="1">
    <location>
        <begin position="263"/>
        <end position="288"/>
    </location>
</feature>
<feature type="transmembrane region" description="Helical" evidence="1">
    <location>
        <begin position="331"/>
        <end position="353"/>
    </location>
</feature>
<name>A0A6J6NCY3_9ZZZZ</name>
<feature type="transmembrane region" description="Helical" evidence="1">
    <location>
        <begin position="232"/>
        <end position="251"/>
    </location>
</feature>
<organism evidence="2">
    <name type="scientific">freshwater metagenome</name>
    <dbReference type="NCBI Taxonomy" id="449393"/>
    <lineage>
        <taxon>unclassified sequences</taxon>
        <taxon>metagenomes</taxon>
        <taxon>ecological metagenomes</taxon>
    </lineage>
</organism>
<keyword evidence="1" id="KW-0812">Transmembrane</keyword>
<feature type="transmembrane region" description="Helical" evidence="1">
    <location>
        <begin position="360"/>
        <end position="381"/>
    </location>
</feature>
<protein>
    <submittedName>
        <fullName evidence="2">Unannotated protein</fullName>
    </submittedName>
</protein>
<feature type="transmembrane region" description="Helical" evidence="1">
    <location>
        <begin position="19"/>
        <end position="38"/>
    </location>
</feature>
<dbReference type="EMBL" id="CAEZXM010000039">
    <property type="protein sequence ID" value="CAB4682938.1"/>
    <property type="molecule type" value="Genomic_DNA"/>
</dbReference>
<dbReference type="AlphaFoldDB" id="A0A6J6NCY3"/>
<dbReference type="Pfam" id="PF09913">
    <property type="entry name" value="DUF2142"/>
    <property type="match status" value="1"/>
</dbReference>
<keyword evidence="1" id="KW-0472">Membrane</keyword>
<feature type="transmembrane region" description="Helical" evidence="1">
    <location>
        <begin position="419"/>
        <end position="439"/>
    </location>
</feature>
<accession>A0A6J6NCY3</accession>
<feature type="transmembrane region" description="Helical" evidence="1">
    <location>
        <begin position="144"/>
        <end position="162"/>
    </location>
</feature>